<evidence type="ECO:0000256" key="2">
    <source>
        <dbReference type="ARBA" id="ARBA00011955"/>
    </source>
</evidence>
<evidence type="ECO:0000256" key="13">
    <source>
        <dbReference type="SAM" id="Coils"/>
    </source>
</evidence>
<dbReference type="Proteomes" id="UP000218327">
    <property type="component" value="Unassembled WGS sequence"/>
</dbReference>
<dbReference type="GO" id="GO:0046872">
    <property type="term" value="F:metal ion binding"/>
    <property type="evidence" value="ECO:0007669"/>
    <property type="project" value="UniProtKB-UniRule"/>
</dbReference>
<evidence type="ECO:0000256" key="5">
    <source>
        <dbReference type="ARBA" id="ARBA00022679"/>
    </source>
</evidence>
<dbReference type="EC" id="2.7.1.180" evidence="2 11"/>
<dbReference type="EMBL" id="NVVJ01000105">
    <property type="protein sequence ID" value="PCJ17670.1"/>
    <property type="molecule type" value="Genomic_DNA"/>
</dbReference>
<evidence type="ECO:0000256" key="3">
    <source>
        <dbReference type="ARBA" id="ARBA00016337"/>
    </source>
</evidence>
<keyword evidence="5 11" id="KW-0808">Transferase</keyword>
<evidence type="ECO:0000256" key="7">
    <source>
        <dbReference type="ARBA" id="ARBA00022827"/>
    </source>
</evidence>
<feature type="binding site" evidence="12">
    <location>
        <position position="264"/>
    </location>
    <ligand>
        <name>Mg(2+)</name>
        <dbReference type="ChEBI" id="CHEBI:18420"/>
    </ligand>
</feature>
<dbReference type="GO" id="GO:0016740">
    <property type="term" value="F:transferase activity"/>
    <property type="evidence" value="ECO:0007669"/>
    <property type="project" value="UniProtKB-UniRule"/>
</dbReference>
<dbReference type="PANTHER" id="PTHR30040:SF2">
    <property type="entry name" value="FAD:PROTEIN FMN TRANSFERASE"/>
    <property type="match status" value="1"/>
</dbReference>
<dbReference type="InterPro" id="IPR003374">
    <property type="entry name" value="ApbE-like_sf"/>
</dbReference>
<gene>
    <name evidence="14" type="ORF">COA96_17585</name>
</gene>
<evidence type="ECO:0000256" key="11">
    <source>
        <dbReference type="PIRNR" id="PIRNR006268"/>
    </source>
</evidence>
<name>A0A2A5AF20_9GAMM</name>
<protein>
    <recommendedName>
        <fullName evidence="3 11">FAD:protein FMN transferase</fullName>
        <ecNumber evidence="2 11">2.7.1.180</ecNumber>
    </recommendedName>
    <alternativeName>
        <fullName evidence="9 11">Flavin transferase</fullName>
    </alternativeName>
</protein>
<comment type="cofactor">
    <cofactor evidence="12">
        <name>Mg(2+)</name>
        <dbReference type="ChEBI" id="CHEBI:18420"/>
    </cofactor>
    <cofactor evidence="12">
        <name>Mn(2+)</name>
        <dbReference type="ChEBI" id="CHEBI:29035"/>
    </cofactor>
    <text evidence="12">Magnesium. Can also use manganese.</text>
</comment>
<evidence type="ECO:0000256" key="1">
    <source>
        <dbReference type="ARBA" id="ARBA00008282"/>
    </source>
</evidence>
<evidence type="ECO:0000313" key="14">
    <source>
        <dbReference type="EMBL" id="PCJ17670.1"/>
    </source>
</evidence>
<dbReference type="PIRSF" id="PIRSF006268">
    <property type="entry name" value="ApbE"/>
    <property type="match status" value="1"/>
</dbReference>
<keyword evidence="4 11" id="KW-0285">Flavoprotein</keyword>
<evidence type="ECO:0000313" key="15">
    <source>
        <dbReference type="Proteomes" id="UP000218327"/>
    </source>
</evidence>
<sequence length="301" mass="32944">MDQSIKRFSFKAMGSFCEVQLYAKSRIDAKQVVKSIAAEIARLEKKYSRFRDDSFVTDINVSASQRLGVKIDTETKALFDHALTCFEQSNGLFDITAGVLNYIWDFSSNKVPSQAEIDQILPLIGFSKLSFKRSRLYMPANMQIDFGGIVKEYAADSAAKIARGLGVQHGLVNLGGDFAVIGPQPGNQPWTIGVANPKEDKSLMAKIDLLEGGLASSGDYERFFMHDGKRYSHILNPKTGWPCAGLRAVSVAANLCTVAGSVATIAMVREESEGINWLKESSLPHVYMDSEENIGGVGLKT</sequence>
<keyword evidence="6 11" id="KW-0479">Metal-binding</keyword>
<evidence type="ECO:0000256" key="4">
    <source>
        <dbReference type="ARBA" id="ARBA00022630"/>
    </source>
</evidence>
<evidence type="ECO:0000256" key="10">
    <source>
        <dbReference type="ARBA" id="ARBA00048540"/>
    </source>
</evidence>
<dbReference type="AlphaFoldDB" id="A0A2A5AF20"/>
<evidence type="ECO:0000256" key="6">
    <source>
        <dbReference type="ARBA" id="ARBA00022723"/>
    </source>
</evidence>
<proteinExistence type="inferred from homology"/>
<keyword evidence="8 11" id="KW-0460">Magnesium</keyword>
<evidence type="ECO:0000256" key="12">
    <source>
        <dbReference type="PIRSR" id="PIRSR006268-2"/>
    </source>
</evidence>
<accession>A0A2A5AF20</accession>
<keyword evidence="7 11" id="KW-0274">FAD</keyword>
<dbReference type="PANTHER" id="PTHR30040">
    <property type="entry name" value="THIAMINE BIOSYNTHESIS LIPOPROTEIN APBE"/>
    <property type="match status" value="1"/>
</dbReference>
<reference evidence="15" key="1">
    <citation type="submission" date="2017-08" db="EMBL/GenBank/DDBJ databases">
        <title>A dynamic microbial community with high functional redundancy inhabits the cold, oxic subseafloor aquifer.</title>
        <authorList>
            <person name="Tully B.J."/>
            <person name="Wheat C.G."/>
            <person name="Glazer B.T."/>
            <person name="Huber J.A."/>
        </authorList>
    </citation>
    <scope>NUCLEOTIDE SEQUENCE [LARGE SCALE GENOMIC DNA]</scope>
</reference>
<evidence type="ECO:0000256" key="9">
    <source>
        <dbReference type="ARBA" id="ARBA00031306"/>
    </source>
</evidence>
<feature type="binding site" evidence="12">
    <location>
        <position position="148"/>
    </location>
    <ligand>
        <name>Mg(2+)</name>
        <dbReference type="ChEBI" id="CHEBI:18420"/>
    </ligand>
</feature>
<keyword evidence="13" id="KW-0175">Coiled coil</keyword>
<dbReference type="InterPro" id="IPR024932">
    <property type="entry name" value="ApbE"/>
</dbReference>
<evidence type="ECO:0000256" key="8">
    <source>
        <dbReference type="ARBA" id="ARBA00022842"/>
    </source>
</evidence>
<comment type="similarity">
    <text evidence="1 11">Belongs to the ApbE family.</text>
</comment>
<comment type="catalytic activity">
    <reaction evidence="10 11">
        <text>L-threonyl-[protein] + FAD = FMN-L-threonyl-[protein] + AMP + H(+)</text>
        <dbReference type="Rhea" id="RHEA:36847"/>
        <dbReference type="Rhea" id="RHEA-COMP:11060"/>
        <dbReference type="Rhea" id="RHEA-COMP:11061"/>
        <dbReference type="ChEBI" id="CHEBI:15378"/>
        <dbReference type="ChEBI" id="CHEBI:30013"/>
        <dbReference type="ChEBI" id="CHEBI:57692"/>
        <dbReference type="ChEBI" id="CHEBI:74257"/>
        <dbReference type="ChEBI" id="CHEBI:456215"/>
        <dbReference type="EC" id="2.7.1.180"/>
    </reaction>
</comment>
<organism evidence="14 15">
    <name type="scientific">SAR86 cluster bacterium</name>
    <dbReference type="NCBI Taxonomy" id="2030880"/>
    <lineage>
        <taxon>Bacteria</taxon>
        <taxon>Pseudomonadati</taxon>
        <taxon>Pseudomonadota</taxon>
        <taxon>Gammaproteobacteria</taxon>
        <taxon>SAR86 cluster</taxon>
    </lineage>
</organism>
<dbReference type="SUPFAM" id="SSF143631">
    <property type="entry name" value="ApbE-like"/>
    <property type="match status" value="1"/>
</dbReference>
<comment type="caution">
    <text evidence="14">The sequence shown here is derived from an EMBL/GenBank/DDBJ whole genome shotgun (WGS) entry which is preliminary data.</text>
</comment>
<feature type="coiled-coil region" evidence="13">
    <location>
        <begin position="26"/>
        <end position="53"/>
    </location>
</feature>
<dbReference type="Gene3D" id="3.10.520.10">
    <property type="entry name" value="ApbE-like domains"/>
    <property type="match status" value="1"/>
</dbReference>
<dbReference type="Pfam" id="PF02424">
    <property type="entry name" value="ApbE"/>
    <property type="match status" value="1"/>
</dbReference>